<keyword evidence="2 5" id="KW-0812">Transmembrane</keyword>
<dbReference type="EMBL" id="QVLV01000024">
    <property type="protein sequence ID" value="RGE56503.1"/>
    <property type="molecule type" value="Genomic_DNA"/>
</dbReference>
<feature type="domain" description="Integral membrane bound transporter" evidence="6">
    <location>
        <begin position="353"/>
        <end position="477"/>
    </location>
</feature>
<evidence type="ECO:0000256" key="1">
    <source>
        <dbReference type="ARBA" id="ARBA00004141"/>
    </source>
</evidence>
<dbReference type="RefSeq" id="WP_117545531.1">
    <property type="nucleotide sequence ID" value="NZ_QVLV01000024.1"/>
</dbReference>
<dbReference type="AlphaFoldDB" id="A0A3E3HXG7"/>
<proteinExistence type="predicted"/>
<sequence length="580" mass="65659">MKLSGISERIRSNFRHSTLSFIFIIAYVNIFPLIFGPENSIVAVIFTIMMSASMVRDLTATPVKHLFLQSAVLVWMGIAAFLVTTLPALFSFLINFFTLLLILYAFTYEYSNHIYFPYILSYLFLIFISPVHAGQLPMRILGMLAGAVSIMLYQWVMGRKRVQETARDVLTEMIDDICQYISQRTAGNPQKADLSAMRHKLCRLSRTVYERRKKTLCVSDAGFSMIDAGRGLEHLMILIQEFPETLSGQDKIFLSEIVRLLNQMRIFLQQEGHVLPSLETSLFYELKDDKTARLLYNSFVYIRDRLLHMTEPQSRTHYRKTALSLKVRLQAALDLSPVRAVYALRIALLLSCATLLVQLLALPHGKWLLFTLASVSLPYADDVPVKMKKRFLATVIGGLLSVVIYTFIPSSAGRTAVMMLSGYLSFYFTDYTETFACSTIGALGGAVFMSAFDFQAVGNIFLIRIGYIVAGIAAAYVINCLLFPYTRAMATRQLMKKYKGITELLTKVCHSEHVDTQLYYNLVIQAHLQEEKLTSNAHLEEWGELPALLAEYRAKVRQAHRGRIPERADAPVFESGHLAT</sequence>
<evidence type="ECO:0000259" key="6">
    <source>
        <dbReference type="Pfam" id="PF13515"/>
    </source>
</evidence>
<dbReference type="InterPro" id="IPR049453">
    <property type="entry name" value="Memb_transporter_dom"/>
</dbReference>
<dbReference type="GeneID" id="97989782"/>
<feature type="transmembrane region" description="Helical" evidence="5">
    <location>
        <begin position="461"/>
        <end position="485"/>
    </location>
</feature>
<evidence type="ECO:0000256" key="4">
    <source>
        <dbReference type="ARBA" id="ARBA00023136"/>
    </source>
</evidence>
<accession>A0A3E3HXG7</accession>
<feature type="transmembrane region" description="Helical" evidence="5">
    <location>
        <begin position="41"/>
        <end position="59"/>
    </location>
</feature>
<evidence type="ECO:0000256" key="2">
    <source>
        <dbReference type="ARBA" id="ARBA00022692"/>
    </source>
</evidence>
<comment type="subcellular location">
    <subcellularLocation>
        <location evidence="1">Membrane</location>
        <topology evidence="1">Multi-pass membrane protein</topology>
    </subcellularLocation>
</comment>
<reference evidence="7" key="1">
    <citation type="submission" date="2018-08" db="EMBL/GenBank/DDBJ databases">
        <title>A genome reference for cultivated species of the human gut microbiota.</title>
        <authorList>
            <person name="Zou Y."/>
            <person name="Xue W."/>
            <person name="Luo G."/>
        </authorList>
    </citation>
    <scope>NUCLEOTIDE SEQUENCE [LARGE SCALE GENOMIC DNA]</scope>
    <source>
        <strain evidence="7">TF05-5AC</strain>
    </source>
</reference>
<organism evidence="7 8">
    <name type="scientific">Eisenbergiella massiliensis</name>
    <dbReference type="NCBI Taxonomy" id="1720294"/>
    <lineage>
        <taxon>Bacteria</taxon>
        <taxon>Bacillati</taxon>
        <taxon>Bacillota</taxon>
        <taxon>Clostridia</taxon>
        <taxon>Lachnospirales</taxon>
        <taxon>Lachnospiraceae</taxon>
        <taxon>Eisenbergiella</taxon>
    </lineage>
</organism>
<gene>
    <name evidence="7" type="ORF">DXC51_23730</name>
</gene>
<evidence type="ECO:0000313" key="8">
    <source>
        <dbReference type="Proteomes" id="UP000260812"/>
    </source>
</evidence>
<feature type="transmembrane region" description="Helical" evidence="5">
    <location>
        <begin position="391"/>
        <end position="408"/>
    </location>
</feature>
<dbReference type="Pfam" id="PF13515">
    <property type="entry name" value="FUSC_2"/>
    <property type="match status" value="1"/>
</dbReference>
<keyword evidence="3 5" id="KW-1133">Transmembrane helix</keyword>
<feature type="transmembrane region" description="Helical" evidence="5">
    <location>
        <begin position="139"/>
        <end position="157"/>
    </location>
</feature>
<feature type="transmembrane region" description="Helical" evidence="5">
    <location>
        <begin position="428"/>
        <end position="449"/>
    </location>
</feature>
<protein>
    <submittedName>
        <fullName evidence="7">FUSC family protein</fullName>
    </submittedName>
</protein>
<dbReference type="GO" id="GO:0016020">
    <property type="term" value="C:membrane"/>
    <property type="evidence" value="ECO:0007669"/>
    <property type="project" value="UniProtKB-SubCell"/>
</dbReference>
<dbReference type="Proteomes" id="UP000260812">
    <property type="component" value="Unassembled WGS sequence"/>
</dbReference>
<keyword evidence="8" id="KW-1185">Reference proteome</keyword>
<feature type="transmembrane region" description="Helical" evidence="5">
    <location>
        <begin position="342"/>
        <end position="361"/>
    </location>
</feature>
<feature type="transmembrane region" description="Helical" evidence="5">
    <location>
        <begin position="66"/>
        <end position="83"/>
    </location>
</feature>
<evidence type="ECO:0000256" key="5">
    <source>
        <dbReference type="SAM" id="Phobius"/>
    </source>
</evidence>
<name>A0A3E3HXG7_9FIRM</name>
<keyword evidence="4 5" id="KW-0472">Membrane</keyword>
<evidence type="ECO:0000256" key="3">
    <source>
        <dbReference type="ARBA" id="ARBA00022989"/>
    </source>
</evidence>
<feature type="transmembrane region" description="Helical" evidence="5">
    <location>
        <begin position="114"/>
        <end position="133"/>
    </location>
</feature>
<evidence type="ECO:0000313" key="7">
    <source>
        <dbReference type="EMBL" id="RGE56503.1"/>
    </source>
</evidence>
<comment type="caution">
    <text evidence="7">The sequence shown here is derived from an EMBL/GenBank/DDBJ whole genome shotgun (WGS) entry which is preliminary data.</text>
</comment>